<protein>
    <submittedName>
        <fullName evidence="5">GntR family transcriptional regulator</fullName>
    </submittedName>
</protein>
<dbReference type="GO" id="GO:0003677">
    <property type="term" value="F:DNA binding"/>
    <property type="evidence" value="ECO:0007669"/>
    <property type="project" value="UniProtKB-KW"/>
</dbReference>
<dbReference type="KEGG" id="lrs:PX52LOC_03970"/>
<dbReference type="OrthoDB" id="9801546at2"/>
<evidence type="ECO:0000259" key="4">
    <source>
        <dbReference type="PROSITE" id="PS50949"/>
    </source>
</evidence>
<evidence type="ECO:0000256" key="1">
    <source>
        <dbReference type="ARBA" id="ARBA00023015"/>
    </source>
</evidence>
<organism evidence="5 6">
    <name type="scientific">Limnoglobus roseus</name>
    <dbReference type="NCBI Taxonomy" id="2598579"/>
    <lineage>
        <taxon>Bacteria</taxon>
        <taxon>Pseudomonadati</taxon>
        <taxon>Planctomycetota</taxon>
        <taxon>Planctomycetia</taxon>
        <taxon>Gemmatales</taxon>
        <taxon>Gemmataceae</taxon>
        <taxon>Limnoglobus</taxon>
    </lineage>
</organism>
<evidence type="ECO:0000256" key="3">
    <source>
        <dbReference type="ARBA" id="ARBA00023163"/>
    </source>
</evidence>
<dbReference type="AlphaFoldDB" id="A0A5C1AIQ1"/>
<dbReference type="GO" id="GO:0003700">
    <property type="term" value="F:DNA-binding transcription factor activity"/>
    <property type="evidence" value="ECO:0007669"/>
    <property type="project" value="InterPro"/>
</dbReference>
<keyword evidence="1" id="KW-0805">Transcription regulation</keyword>
<evidence type="ECO:0000256" key="2">
    <source>
        <dbReference type="ARBA" id="ARBA00023125"/>
    </source>
</evidence>
<dbReference type="Pfam" id="PF00392">
    <property type="entry name" value="GntR"/>
    <property type="match status" value="1"/>
</dbReference>
<feature type="domain" description="HTH gntR-type" evidence="4">
    <location>
        <begin position="11"/>
        <end position="79"/>
    </location>
</feature>
<name>A0A5C1AIQ1_9BACT</name>
<dbReference type="RefSeq" id="WP_149111655.1">
    <property type="nucleotide sequence ID" value="NZ_CP042425.1"/>
</dbReference>
<dbReference type="EMBL" id="CP042425">
    <property type="protein sequence ID" value="QEL16994.1"/>
    <property type="molecule type" value="Genomic_DNA"/>
</dbReference>
<dbReference type="SMART" id="SM00345">
    <property type="entry name" value="HTH_GNTR"/>
    <property type="match status" value="1"/>
</dbReference>
<dbReference type="PANTHER" id="PTHR38445">
    <property type="entry name" value="HTH-TYPE TRANSCRIPTIONAL REPRESSOR YTRA"/>
    <property type="match status" value="1"/>
</dbReference>
<keyword evidence="2" id="KW-0238">DNA-binding</keyword>
<evidence type="ECO:0000313" key="6">
    <source>
        <dbReference type="Proteomes" id="UP000324974"/>
    </source>
</evidence>
<dbReference type="InterPro" id="IPR036388">
    <property type="entry name" value="WH-like_DNA-bd_sf"/>
</dbReference>
<dbReference type="PROSITE" id="PS50949">
    <property type="entry name" value="HTH_GNTR"/>
    <property type="match status" value="1"/>
</dbReference>
<dbReference type="InterPro" id="IPR000524">
    <property type="entry name" value="Tscrpt_reg_HTH_GntR"/>
</dbReference>
<dbReference type="CDD" id="cd07377">
    <property type="entry name" value="WHTH_GntR"/>
    <property type="match status" value="1"/>
</dbReference>
<dbReference type="Gene3D" id="1.10.10.10">
    <property type="entry name" value="Winged helix-like DNA-binding domain superfamily/Winged helix DNA-binding domain"/>
    <property type="match status" value="1"/>
</dbReference>
<dbReference type="SUPFAM" id="SSF46785">
    <property type="entry name" value="Winged helix' DNA-binding domain"/>
    <property type="match status" value="1"/>
</dbReference>
<dbReference type="Proteomes" id="UP000324974">
    <property type="component" value="Chromosome"/>
</dbReference>
<gene>
    <name evidence="5" type="ORF">PX52LOC_03970</name>
</gene>
<proteinExistence type="predicted"/>
<evidence type="ECO:0000313" key="5">
    <source>
        <dbReference type="EMBL" id="QEL16994.1"/>
    </source>
</evidence>
<keyword evidence="3" id="KW-0804">Transcription</keyword>
<dbReference type="PANTHER" id="PTHR38445:SF7">
    <property type="entry name" value="GNTR-FAMILY TRANSCRIPTIONAL REGULATOR"/>
    <property type="match status" value="1"/>
</dbReference>
<keyword evidence="6" id="KW-1185">Reference proteome</keyword>
<accession>A0A5C1AIQ1</accession>
<dbReference type="InterPro" id="IPR036390">
    <property type="entry name" value="WH_DNA-bd_sf"/>
</dbReference>
<sequence>MNIRVRPDSPVPIYEQILTQAVFAIANGDLPAGELLPSVRDLSAELVVNPNTVVRAYQELERLGMIAARRGLGMEVTAEAAKISRDRRKAIVLTRIREALREAAAAGLDADDVCQLVTAEWPKLNTSRK</sequence>
<reference evidence="6" key="1">
    <citation type="submission" date="2019-08" db="EMBL/GenBank/DDBJ databases">
        <title>Limnoglobus roseus gen. nov., sp. nov., a novel freshwater planctomycete with a giant genome from the family Gemmataceae.</title>
        <authorList>
            <person name="Kulichevskaya I.S."/>
            <person name="Naumoff D.G."/>
            <person name="Miroshnikov K."/>
            <person name="Ivanova A."/>
            <person name="Philippov D.A."/>
            <person name="Hakobyan A."/>
            <person name="Rijpstra I.C."/>
            <person name="Sinninghe Damste J.S."/>
            <person name="Liesack W."/>
            <person name="Dedysh S.N."/>
        </authorList>
    </citation>
    <scope>NUCLEOTIDE SEQUENCE [LARGE SCALE GENOMIC DNA]</scope>
    <source>
        <strain evidence="6">PX52</strain>
    </source>
</reference>